<evidence type="ECO:0000313" key="2">
    <source>
        <dbReference type="EMBL" id="MPC54843.1"/>
    </source>
</evidence>
<feature type="compositionally biased region" description="Pro residues" evidence="1">
    <location>
        <begin position="50"/>
        <end position="65"/>
    </location>
</feature>
<evidence type="ECO:0000313" key="3">
    <source>
        <dbReference type="Proteomes" id="UP000324222"/>
    </source>
</evidence>
<dbReference type="EMBL" id="VSRR010012679">
    <property type="protein sequence ID" value="MPC54843.1"/>
    <property type="molecule type" value="Genomic_DNA"/>
</dbReference>
<evidence type="ECO:0000256" key="1">
    <source>
        <dbReference type="SAM" id="MobiDB-lite"/>
    </source>
</evidence>
<protein>
    <submittedName>
        <fullName evidence="2">Uncharacterized protein</fullName>
    </submittedName>
</protein>
<keyword evidence="3" id="KW-1185">Reference proteome</keyword>
<feature type="region of interest" description="Disordered" evidence="1">
    <location>
        <begin position="30"/>
        <end position="81"/>
    </location>
</feature>
<dbReference type="AlphaFoldDB" id="A0A5B7GBZ7"/>
<accession>A0A5B7GBZ7</accession>
<comment type="caution">
    <text evidence="2">The sequence shown here is derived from an EMBL/GenBank/DDBJ whole genome shotgun (WGS) entry which is preliminary data.</text>
</comment>
<feature type="compositionally biased region" description="Low complexity" evidence="1">
    <location>
        <begin position="38"/>
        <end position="49"/>
    </location>
</feature>
<sequence length="106" mass="11449">MEPDLCRDEGLYFAFSAPSPPVSCVTFRSLPSHHHSSHPSLLPSLSHPRPLLPAFPPVPPRPTPPWCGRRRRVPPQDTPGLHEAEQCVFHPAAGVPAPGGSGLTRV</sequence>
<organism evidence="2 3">
    <name type="scientific">Portunus trituberculatus</name>
    <name type="common">Swimming crab</name>
    <name type="synonym">Neptunus trituberculatus</name>
    <dbReference type="NCBI Taxonomy" id="210409"/>
    <lineage>
        <taxon>Eukaryota</taxon>
        <taxon>Metazoa</taxon>
        <taxon>Ecdysozoa</taxon>
        <taxon>Arthropoda</taxon>
        <taxon>Crustacea</taxon>
        <taxon>Multicrustacea</taxon>
        <taxon>Malacostraca</taxon>
        <taxon>Eumalacostraca</taxon>
        <taxon>Eucarida</taxon>
        <taxon>Decapoda</taxon>
        <taxon>Pleocyemata</taxon>
        <taxon>Brachyura</taxon>
        <taxon>Eubrachyura</taxon>
        <taxon>Portunoidea</taxon>
        <taxon>Portunidae</taxon>
        <taxon>Portuninae</taxon>
        <taxon>Portunus</taxon>
    </lineage>
</organism>
<dbReference type="Proteomes" id="UP000324222">
    <property type="component" value="Unassembled WGS sequence"/>
</dbReference>
<gene>
    <name evidence="2" type="ORF">E2C01_048771</name>
</gene>
<proteinExistence type="predicted"/>
<name>A0A5B7GBZ7_PORTR</name>
<reference evidence="2 3" key="1">
    <citation type="submission" date="2019-05" db="EMBL/GenBank/DDBJ databases">
        <title>Another draft genome of Portunus trituberculatus and its Hox gene families provides insights of decapod evolution.</title>
        <authorList>
            <person name="Jeong J.-H."/>
            <person name="Song I."/>
            <person name="Kim S."/>
            <person name="Choi T."/>
            <person name="Kim D."/>
            <person name="Ryu S."/>
            <person name="Kim W."/>
        </authorList>
    </citation>
    <scope>NUCLEOTIDE SEQUENCE [LARGE SCALE GENOMIC DNA]</scope>
    <source>
        <tissue evidence="2">Muscle</tissue>
    </source>
</reference>